<accession>A0A0G1MGL9</accession>
<evidence type="ECO:0000313" key="1">
    <source>
        <dbReference type="EMBL" id="KKU07481.1"/>
    </source>
</evidence>
<proteinExistence type="predicted"/>
<dbReference type="EMBL" id="LCKW01000029">
    <property type="protein sequence ID" value="KKU07481.1"/>
    <property type="molecule type" value="Genomic_DNA"/>
</dbReference>
<dbReference type="Proteomes" id="UP000034354">
    <property type="component" value="Unassembled WGS sequence"/>
</dbReference>
<gene>
    <name evidence="1" type="ORF">UX09_C0029G0020</name>
</gene>
<evidence type="ECO:0000313" key="2">
    <source>
        <dbReference type="Proteomes" id="UP000034354"/>
    </source>
</evidence>
<dbReference type="AlphaFoldDB" id="A0A0G1MGL9"/>
<reference evidence="1 2" key="1">
    <citation type="journal article" date="2015" name="Nature">
        <title>rRNA introns, odd ribosomes, and small enigmatic genomes across a large radiation of phyla.</title>
        <authorList>
            <person name="Brown C.T."/>
            <person name="Hug L.A."/>
            <person name="Thomas B.C."/>
            <person name="Sharon I."/>
            <person name="Castelle C.J."/>
            <person name="Singh A."/>
            <person name="Wilkins M.J."/>
            <person name="Williams K.H."/>
            <person name="Banfield J.F."/>
        </authorList>
    </citation>
    <scope>NUCLEOTIDE SEQUENCE [LARGE SCALE GENOMIC DNA]</scope>
</reference>
<name>A0A0G1MGL9_9BACT</name>
<organism evidence="1 2">
    <name type="scientific">Candidatus Uhrbacteria bacterium GW2011_GWE2_45_35</name>
    <dbReference type="NCBI Taxonomy" id="1618993"/>
    <lineage>
        <taxon>Bacteria</taxon>
        <taxon>Candidatus Uhriibacteriota</taxon>
    </lineage>
</organism>
<sequence>MVYYFSVSLELLAFSAHNMRRPHHAVESVSASLGRQQINNSIRQQWWLGDSMAVDRLSG</sequence>
<protein>
    <submittedName>
        <fullName evidence="1">Uncharacterized protein</fullName>
    </submittedName>
</protein>
<comment type="caution">
    <text evidence="1">The sequence shown here is derived from an EMBL/GenBank/DDBJ whole genome shotgun (WGS) entry which is preliminary data.</text>
</comment>